<dbReference type="Proteomes" id="UP000006753">
    <property type="component" value="Unassembled WGS sequence"/>
</dbReference>
<sequence>MATTMFRFEYQLAQYLQLIELVSRCVCFFLALVTLILAIIMSIYAVKYDLEGDPEASGSMFPPLFTFIFVCVSLLLNSEQIMSRAACYSTSRLKRLHPVFVVAIDLMCALGLLFSAYIVIPPVDFMRFPLIGATIWVSTALAATHLFASVFACIECDKKRLAYREQRRQEFLRVGRLRALRSARMRTDLQNELAARIQHELQVQDDLSH</sequence>
<evidence type="ECO:0000313" key="2">
    <source>
        <dbReference type="EMBL" id="EKD18304.1"/>
    </source>
</evidence>
<dbReference type="AlphaFoldDB" id="K1XZP2"/>
<dbReference type="RefSeq" id="XP_007291186.1">
    <property type="nucleotide sequence ID" value="XM_007291124.1"/>
</dbReference>
<dbReference type="KEGG" id="mbe:MBM_03297"/>
<keyword evidence="1" id="KW-0812">Transmembrane</keyword>
<name>K1XZP2_MARBU</name>
<dbReference type="OrthoDB" id="3540018at2759"/>
<evidence type="ECO:0008006" key="4">
    <source>
        <dbReference type="Google" id="ProtNLM"/>
    </source>
</evidence>
<keyword evidence="1" id="KW-1133">Transmembrane helix</keyword>
<dbReference type="InParanoid" id="K1XZP2"/>
<feature type="transmembrane region" description="Helical" evidence="1">
    <location>
        <begin position="58"/>
        <end position="78"/>
    </location>
</feature>
<reference evidence="2 3" key="1">
    <citation type="journal article" date="2012" name="BMC Genomics">
        <title>Sequencing the genome of Marssonina brunnea reveals fungus-poplar co-evolution.</title>
        <authorList>
            <person name="Zhu S."/>
            <person name="Cao Y.-Z."/>
            <person name="Jiang C."/>
            <person name="Tan B.-Y."/>
            <person name="Wang Z."/>
            <person name="Feng S."/>
            <person name="Zhang L."/>
            <person name="Su X.-H."/>
            <person name="Brejova B."/>
            <person name="Vinar T."/>
            <person name="Xu M."/>
            <person name="Wang M.-X."/>
            <person name="Zhang S.-G."/>
            <person name="Huang M.-R."/>
            <person name="Wu R."/>
            <person name="Zhou Y."/>
        </authorList>
    </citation>
    <scope>NUCLEOTIDE SEQUENCE [LARGE SCALE GENOMIC DNA]</scope>
    <source>
        <strain evidence="2 3">MB_m1</strain>
    </source>
</reference>
<gene>
    <name evidence="2" type="ORF">MBM_03297</name>
</gene>
<feature type="transmembrane region" description="Helical" evidence="1">
    <location>
        <begin position="21"/>
        <end position="46"/>
    </location>
</feature>
<evidence type="ECO:0000256" key="1">
    <source>
        <dbReference type="SAM" id="Phobius"/>
    </source>
</evidence>
<accession>K1XZP2</accession>
<dbReference type="HOGENOM" id="CLU_1315637_0_0_1"/>
<feature type="transmembrane region" description="Helical" evidence="1">
    <location>
        <begin position="126"/>
        <end position="154"/>
    </location>
</feature>
<dbReference type="EMBL" id="JH921433">
    <property type="protein sequence ID" value="EKD18304.1"/>
    <property type="molecule type" value="Genomic_DNA"/>
</dbReference>
<organism evidence="2 3">
    <name type="scientific">Marssonina brunnea f. sp. multigermtubi (strain MB_m1)</name>
    <name type="common">Marssonina leaf spot fungus</name>
    <dbReference type="NCBI Taxonomy" id="1072389"/>
    <lineage>
        <taxon>Eukaryota</taxon>
        <taxon>Fungi</taxon>
        <taxon>Dikarya</taxon>
        <taxon>Ascomycota</taxon>
        <taxon>Pezizomycotina</taxon>
        <taxon>Leotiomycetes</taxon>
        <taxon>Helotiales</taxon>
        <taxon>Drepanopezizaceae</taxon>
        <taxon>Drepanopeziza</taxon>
    </lineage>
</organism>
<keyword evidence="3" id="KW-1185">Reference proteome</keyword>
<keyword evidence="1" id="KW-0472">Membrane</keyword>
<proteinExistence type="predicted"/>
<dbReference type="GeneID" id="18759232"/>
<evidence type="ECO:0000313" key="3">
    <source>
        <dbReference type="Proteomes" id="UP000006753"/>
    </source>
</evidence>
<feature type="transmembrane region" description="Helical" evidence="1">
    <location>
        <begin position="99"/>
        <end position="120"/>
    </location>
</feature>
<protein>
    <recommendedName>
        <fullName evidence="4">MARVEL domain-containing protein</fullName>
    </recommendedName>
</protein>